<evidence type="ECO:0000313" key="2">
    <source>
        <dbReference type="Proteomes" id="UP000501690"/>
    </source>
</evidence>
<dbReference type="Proteomes" id="UP000501690">
    <property type="component" value="Linkage Group LG10"/>
</dbReference>
<organism evidence="1 2">
    <name type="scientific">Vigna unguiculata</name>
    <name type="common">Cowpea</name>
    <dbReference type="NCBI Taxonomy" id="3917"/>
    <lineage>
        <taxon>Eukaryota</taxon>
        <taxon>Viridiplantae</taxon>
        <taxon>Streptophyta</taxon>
        <taxon>Embryophyta</taxon>
        <taxon>Tracheophyta</taxon>
        <taxon>Spermatophyta</taxon>
        <taxon>Magnoliopsida</taxon>
        <taxon>eudicotyledons</taxon>
        <taxon>Gunneridae</taxon>
        <taxon>Pentapetalae</taxon>
        <taxon>rosids</taxon>
        <taxon>fabids</taxon>
        <taxon>Fabales</taxon>
        <taxon>Fabaceae</taxon>
        <taxon>Papilionoideae</taxon>
        <taxon>50 kb inversion clade</taxon>
        <taxon>NPAAA clade</taxon>
        <taxon>indigoferoid/millettioid clade</taxon>
        <taxon>Phaseoleae</taxon>
        <taxon>Vigna</taxon>
    </lineage>
</organism>
<dbReference type="AlphaFoldDB" id="A0A4D6NED8"/>
<accession>A0A4D6NED8</accession>
<dbReference type="EMBL" id="CP039354">
    <property type="protein sequence ID" value="QCE10257.1"/>
    <property type="molecule type" value="Genomic_DNA"/>
</dbReference>
<proteinExistence type="predicted"/>
<name>A0A4D6NED8_VIGUN</name>
<keyword evidence="2" id="KW-1185">Reference proteome</keyword>
<protein>
    <submittedName>
        <fullName evidence="1">Uncharacterized protein</fullName>
    </submittedName>
</protein>
<gene>
    <name evidence="1" type="ORF">DEO72_LG10g1485</name>
</gene>
<reference evidence="1 2" key="1">
    <citation type="submission" date="2019-04" db="EMBL/GenBank/DDBJ databases">
        <title>An improved genome assembly and genetic linkage map for asparagus bean, Vigna unguiculata ssp. sesquipedialis.</title>
        <authorList>
            <person name="Xia Q."/>
            <person name="Zhang R."/>
            <person name="Dong Y."/>
        </authorList>
    </citation>
    <scope>NUCLEOTIDE SEQUENCE [LARGE SCALE GENOMIC DNA]</scope>
    <source>
        <tissue evidence="1">Leaf</tissue>
    </source>
</reference>
<evidence type="ECO:0000313" key="1">
    <source>
        <dbReference type="EMBL" id="QCE10257.1"/>
    </source>
</evidence>
<sequence length="254" mass="28907">MEVIPETRVDLPEEVAESSLPAKILFDNFTMGVLWLLNVAPTQLHPNSWGYHQAFHVLCQSLYLRHSPQCFLYSYDTRPKSPITWLSLINHPGISMLDAFSQSFKHFKDGFFKVVVKEASCSHFYNEDRITKFPFSWTDNPWWYKDMKKEELSARDRGVVEILGRFSNKLSTKGLIRAYLSVHPLVDLEVDVHVHGGSKRKASALVKHGARKELKKVRSVLLGPKSSSWMKKPESGKFVIEGVEGRMEGQSGGA</sequence>